<dbReference type="InterPro" id="IPR036505">
    <property type="entry name" value="Amidase/PGRP_sf"/>
</dbReference>
<dbReference type="Gene3D" id="3.40.80.10">
    <property type="entry name" value="Peptidoglycan recognition protein-like"/>
    <property type="match status" value="1"/>
</dbReference>
<protein>
    <submittedName>
        <fullName evidence="5">Endolysin</fullName>
    </submittedName>
</protein>
<organism evidence="5 6">
    <name type="scientific">Arthrobacter phage Coral</name>
    <dbReference type="NCBI Taxonomy" id="2419951"/>
    <lineage>
        <taxon>Viruses</taxon>
        <taxon>Duplodnaviria</taxon>
        <taxon>Heunggongvirae</taxon>
        <taxon>Uroviricota</taxon>
        <taxon>Caudoviricetes</taxon>
        <taxon>Coralvirus</taxon>
        <taxon>Coralvirus coral</taxon>
    </lineage>
</organism>
<sequence length="355" mass="37691">MKLSNLAGKLRKHGLTVVETPGWAHRGFLGRDLLEVRGVLWHHTATNRVRFLGLNAPTLQMCIEGRPDVSGPLCHIVFGRDGTVYLTAAGLANHAGAGSAAGIPRDMGNHYLVGIEMESSGVAPWDWTEDQLRVAPHLGAALELELLQHLPAEERLQIGHLEYSSQGKIDPAGWPGGMDGLRSSINKVLAAGSGGGTINVASSGGSEAAPAPAPKPTKKGEEVPKHTIVASDHKPHRLPKSVDGSKVYRLSGKDDGTNQNFAVNGPGHYRVVTFLRGSGLPAGEKLTVTFELVKDGRISAYDKQDVLGSADGTFNHPVVLEYPIAGQLLNIAVESSVESAYVAGFRAHVVTWKEG</sequence>
<dbReference type="SUPFAM" id="SSF55846">
    <property type="entry name" value="N-acetylmuramoyl-L-alanine amidase-like"/>
    <property type="match status" value="1"/>
</dbReference>
<dbReference type="EMBL" id="MH834606">
    <property type="protein sequence ID" value="AYN57498.1"/>
    <property type="molecule type" value="Genomic_DNA"/>
</dbReference>
<dbReference type="SMART" id="SM00644">
    <property type="entry name" value="Ami_2"/>
    <property type="match status" value="1"/>
</dbReference>
<dbReference type="GO" id="GO:0001897">
    <property type="term" value="P:symbiont-mediated cytolysis of host cell"/>
    <property type="evidence" value="ECO:0007669"/>
    <property type="project" value="UniProtKB-ARBA"/>
</dbReference>
<evidence type="ECO:0000256" key="2">
    <source>
        <dbReference type="ARBA" id="ARBA00022638"/>
    </source>
</evidence>
<dbReference type="Proteomes" id="UP000278552">
    <property type="component" value="Segment"/>
</dbReference>
<reference evidence="5 6" key="1">
    <citation type="submission" date="2018-09" db="EMBL/GenBank/DDBJ databases">
        <authorList>
            <person name="Giglietti G."/>
            <person name="Stoner T.H."/>
            <person name="Garlena R.A."/>
            <person name="Russell D.A."/>
            <person name="Pope W.H."/>
            <person name="Jacobs-Sera D."/>
            <person name="Hatfull G.F."/>
        </authorList>
    </citation>
    <scope>NUCLEOTIDE SEQUENCE [LARGE SCALE GENOMIC DNA]</scope>
</reference>
<dbReference type="GO" id="GO:0009253">
    <property type="term" value="P:peptidoglycan catabolic process"/>
    <property type="evidence" value="ECO:0007669"/>
    <property type="project" value="InterPro"/>
</dbReference>
<keyword evidence="1" id="KW-0929">Antimicrobial</keyword>
<dbReference type="RefSeq" id="YP_009815780.1">
    <property type="nucleotide sequence ID" value="NC_048099.1"/>
</dbReference>
<dbReference type="GO" id="GO:0008745">
    <property type="term" value="F:N-acetylmuramoyl-L-alanine amidase activity"/>
    <property type="evidence" value="ECO:0007669"/>
    <property type="project" value="InterPro"/>
</dbReference>
<evidence type="ECO:0000256" key="3">
    <source>
        <dbReference type="SAM" id="MobiDB-lite"/>
    </source>
</evidence>
<keyword evidence="6" id="KW-1185">Reference proteome</keyword>
<name>A0A3G2KET2_9CAUD</name>
<dbReference type="GeneID" id="55007010"/>
<feature type="domain" description="N-acetylmuramoyl-L-alanine amidase" evidence="4">
    <location>
        <begin position="23"/>
        <end position="172"/>
    </location>
</feature>
<dbReference type="Pfam" id="PF01510">
    <property type="entry name" value="Amidase_2"/>
    <property type="match status" value="1"/>
</dbReference>
<proteinExistence type="predicted"/>
<keyword evidence="2" id="KW-0081">Bacteriolytic enzyme</keyword>
<dbReference type="InterPro" id="IPR002502">
    <property type="entry name" value="Amidase_domain"/>
</dbReference>
<evidence type="ECO:0000259" key="4">
    <source>
        <dbReference type="SMART" id="SM00644"/>
    </source>
</evidence>
<evidence type="ECO:0000256" key="1">
    <source>
        <dbReference type="ARBA" id="ARBA00022529"/>
    </source>
</evidence>
<dbReference type="GO" id="GO:0042742">
    <property type="term" value="P:defense response to bacterium"/>
    <property type="evidence" value="ECO:0007669"/>
    <property type="project" value="UniProtKB-KW"/>
</dbReference>
<evidence type="ECO:0000313" key="6">
    <source>
        <dbReference type="Proteomes" id="UP000278552"/>
    </source>
</evidence>
<dbReference type="KEGG" id="vg:55007010"/>
<evidence type="ECO:0000313" key="5">
    <source>
        <dbReference type="EMBL" id="AYN57498.1"/>
    </source>
</evidence>
<gene>
    <name evidence="5" type="primary">23</name>
    <name evidence="5" type="ORF">PBI_CORAL_23</name>
</gene>
<feature type="region of interest" description="Disordered" evidence="3">
    <location>
        <begin position="201"/>
        <end position="223"/>
    </location>
</feature>
<accession>A0A3G2KET2</accession>
<feature type="compositionally biased region" description="Low complexity" evidence="3">
    <location>
        <begin position="201"/>
        <end position="210"/>
    </location>
</feature>